<feature type="domain" description="Reverse transcriptase" evidence="2">
    <location>
        <begin position="508"/>
        <end position="597"/>
    </location>
</feature>
<feature type="region of interest" description="Disordered" evidence="1">
    <location>
        <begin position="30"/>
        <end position="52"/>
    </location>
</feature>
<keyword evidence="4" id="KW-1185">Reference proteome</keyword>
<dbReference type="EMBL" id="LGRX02009917">
    <property type="protein sequence ID" value="KAK3271241.1"/>
    <property type="molecule type" value="Genomic_DNA"/>
</dbReference>
<dbReference type="Proteomes" id="UP001190700">
    <property type="component" value="Unassembled WGS sequence"/>
</dbReference>
<dbReference type="InterPro" id="IPR000477">
    <property type="entry name" value="RT_dom"/>
</dbReference>
<feature type="compositionally biased region" description="Low complexity" evidence="1">
    <location>
        <begin position="177"/>
        <end position="196"/>
    </location>
</feature>
<reference evidence="3 4" key="1">
    <citation type="journal article" date="2015" name="Genome Biol. Evol.">
        <title>Comparative Genomics of a Bacterivorous Green Alga Reveals Evolutionary Causalities and Consequences of Phago-Mixotrophic Mode of Nutrition.</title>
        <authorList>
            <person name="Burns J.A."/>
            <person name="Paasch A."/>
            <person name="Narechania A."/>
            <person name="Kim E."/>
        </authorList>
    </citation>
    <scope>NUCLEOTIDE SEQUENCE [LARGE SCALE GENOMIC DNA]</scope>
    <source>
        <strain evidence="3 4">PLY_AMNH</strain>
    </source>
</reference>
<gene>
    <name evidence="3" type="ORF">CYMTET_20400</name>
</gene>
<protein>
    <recommendedName>
        <fullName evidence="2">Reverse transcriptase domain-containing protein</fullName>
    </recommendedName>
</protein>
<feature type="region of interest" description="Disordered" evidence="1">
    <location>
        <begin position="215"/>
        <end position="237"/>
    </location>
</feature>
<feature type="region of interest" description="Disordered" evidence="1">
    <location>
        <begin position="68"/>
        <end position="101"/>
    </location>
</feature>
<comment type="caution">
    <text evidence="3">The sequence shown here is derived from an EMBL/GenBank/DDBJ whole genome shotgun (WGS) entry which is preliminary data.</text>
</comment>
<name>A0AAE0G457_9CHLO</name>
<evidence type="ECO:0000256" key="1">
    <source>
        <dbReference type="SAM" id="MobiDB-lite"/>
    </source>
</evidence>
<evidence type="ECO:0000259" key="2">
    <source>
        <dbReference type="Pfam" id="PF00078"/>
    </source>
</evidence>
<dbReference type="AlphaFoldDB" id="A0AAE0G457"/>
<feature type="region of interest" description="Disordered" evidence="1">
    <location>
        <begin position="175"/>
        <end position="203"/>
    </location>
</feature>
<evidence type="ECO:0000313" key="3">
    <source>
        <dbReference type="EMBL" id="KAK3271241.1"/>
    </source>
</evidence>
<dbReference type="Pfam" id="PF00078">
    <property type="entry name" value="RVT_1"/>
    <property type="match status" value="1"/>
</dbReference>
<evidence type="ECO:0000313" key="4">
    <source>
        <dbReference type="Proteomes" id="UP001190700"/>
    </source>
</evidence>
<organism evidence="3 4">
    <name type="scientific">Cymbomonas tetramitiformis</name>
    <dbReference type="NCBI Taxonomy" id="36881"/>
    <lineage>
        <taxon>Eukaryota</taxon>
        <taxon>Viridiplantae</taxon>
        <taxon>Chlorophyta</taxon>
        <taxon>Pyramimonadophyceae</taxon>
        <taxon>Pyramimonadales</taxon>
        <taxon>Pyramimonadaceae</taxon>
        <taxon>Cymbomonas</taxon>
    </lineage>
</organism>
<accession>A0AAE0G457</accession>
<dbReference type="InterPro" id="IPR043502">
    <property type="entry name" value="DNA/RNA_pol_sf"/>
</dbReference>
<proteinExistence type="predicted"/>
<dbReference type="SUPFAM" id="SSF56672">
    <property type="entry name" value="DNA/RNA polymerases"/>
    <property type="match status" value="1"/>
</dbReference>
<sequence length="789" mass="83266">MGMRQQEQVDAARVNVSNVAGPVIAEEQVVPPAQGSPSPCEAALQDGLQSSPVPEGLAELLRTPGVVPGSGVSVEAEADGAEQGQQERVADAVGTPRPSPGMERRLYVGPLFQPDELIGLDQRVGQEVQLFAANMVAAARQGLQPPGRVPGALGSVGPDVEYLSEDGQLVLSRRGGRIASRAAGSRSPRPDAASRGGSQPPEAWEGVDVVSVLGEDGSQGSDAEVGAGGAQRQERPVDPVIPEASWEWLRSLPLSEVFACPFSSARHVPKRAKDEFAGVLRWILRSLDGDSEDFWRLLGVAPRMLLVPPPGARKKSIPAELVRGRVARLVAGEWEALYSAAIPSAPVWPARASEERVMSDVISLVKEVQLGKAVRRFDSGVLAPLTPETLEALQALHPVGEGLPASVQAALLVLEEAAVEAECRQMPVALGPGCSQLRFEHLDAVFGAGDGVPAIQHACEQIVSSRIPAGVQPWIMGARQMKTRFAAHFGAPPEASAVSSAAQVGVGVRGGAEFEWIRSAEGTQQGDPLGPFFMAAPLQPVLREILRAHPEVYIIAYLDDIHILGEPERVREAYDTAVPLLADIGLELNVRKNAVFSPSGACEAFQDVVDAGGVPMLGALVPLEGGGGPYPLGEEAVALSQLPTRWGGLGLTSAQRLAPAGWLGSWAHVWKRVVVMFLAVRGLLPHLGAPVGTDAGGHPLVGGSVSAMEDVLGARERVLAARAEGHALPEALKVPEEAPRCGGVVDEFGFHYLACNRMGMSTYRHDAVPDVLVEMLRNVFDPASVKRTH</sequence>